<feature type="transmembrane region" description="Helical" evidence="1">
    <location>
        <begin position="734"/>
        <end position="759"/>
    </location>
</feature>
<evidence type="ECO:0000313" key="2">
    <source>
        <dbReference type="EMBL" id="QED28387.1"/>
    </source>
</evidence>
<dbReference type="Gene3D" id="1.20.1640.10">
    <property type="entry name" value="Multidrug efflux transporter AcrB transmembrane domain"/>
    <property type="match status" value="2"/>
</dbReference>
<sequence length="769" mass="84166">MRGFVGALFVIILGGLLTFVFTQRQPRFPSDIVEFLPVGDDSSSAAKELARSGLSQRVVLLIEGVPHEQRREFVGKFVEDMKGSGLFREVSGGPPNTMSQVHDVYFPHRYSHLASTSEELEQLNTAAAMQDKAESFLAALNGRYSMFLQRAGPKDPLLAYIGMVERLSTLMRPTMHVVDGFYQTSSGESVIFAELSVSPFDSKSAVQVHDFIHTSFDQHNVFEAKLMISGVYRYTKSISTTIKNDIQRITVVSLFGILFIFGFGFGKLRFALLPILSIGVGVLAAILFTSIVLSEIHLIALAFGASLIGVCVDFSIHFLNLSTHSKRSVWPPIWLGALTTIGGFSVLLTSTVPALKQIAVFSTIGVVTSVGTTWLLARHFFLTEKAPRHQRAVVAVNQMFDLLRTRPLWALSLGVPTLLIPMLGLPSLHIEKDMRSLRDPLPALRIEDELVQAKISGERSSSVIIVRGNDAQTALDRNDSLAVQLEHAIANRELEGYSSMHHLLWSGKTQAMNREFLQENRNSLLSKMSKAYDEAGVDSATLEPIKEQNFFAPKEFLTLSDLRGSALSSLVDLFDARKDGTVLLTFLERVDKPQALADRVAAVPGAFMFNQEDSLNSAWQELGHEITRAALYGLALIAFIVVLGFRKVRSILVAMVPPFAGCFASLGVFGLMEVPVGPIHGLGLMLVIALAADYGVMLASHHRDIGPAALSIFMAYGSTMFSFGALGLSEHPLLRSFGLTIAMGATFALLLLPFSAVLLQRKKDTVCES</sequence>
<evidence type="ECO:0000313" key="3">
    <source>
        <dbReference type="Proteomes" id="UP000321595"/>
    </source>
</evidence>
<evidence type="ECO:0008006" key="4">
    <source>
        <dbReference type="Google" id="ProtNLM"/>
    </source>
</evidence>
<keyword evidence="3" id="KW-1185">Reference proteome</keyword>
<dbReference type="RefSeq" id="WP_146960768.1">
    <property type="nucleotide sequence ID" value="NZ_CP042467.1"/>
</dbReference>
<feature type="transmembrane region" description="Helical" evidence="1">
    <location>
        <begin position="246"/>
        <end position="265"/>
    </location>
</feature>
<feature type="transmembrane region" description="Helical" evidence="1">
    <location>
        <begin position="272"/>
        <end position="293"/>
    </location>
</feature>
<feature type="transmembrane region" description="Helical" evidence="1">
    <location>
        <begin position="333"/>
        <end position="352"/>
    </location>
</feature>
<dbReference type="PANTHER" id="PTHR33406">
    <property type="entry name" value="MEMBRANE PROTEIN MJ1562-RELATED"/>
    <property type="match status" value="1"/>
</dbReference>
<feature type="transmembrane region" description="Helical" evidence="1">
    <location>
        <begin position="652"/>
        <end position="672"/>
    </location>
</feature>
<feature type="transmembrane region" description="Helical" evidence="1">
    <location>
        <begin position="299"/>
        <end position="321"/>
    </location>
</feature>
<dbReference type="OrthoDB" id="9780358at2"/>
<feature type="transmembrane region" description="Helical" evidence="1">
    <location>
        <begin position="708"/>
        <end position="728"/>
    </location>
</feature>
<organism evidence="2 3">
    <name type="scientific">Microvenator marinus</name>
    <dbReference type="NCBI Taxonomy" id="2600177"/>
    <lineage>
        <taxon>Bacteria</taxon>
        <taxon>Deltaproteobacteria</taxon>
        <taxon>Bradymonadales</taxon>
        <taxon>Microvenatoraceae</taxon>
        <taxon>Microvenator</taxon>
    </lineage>
</organism>
<name>A0A5B8XTF3_9DELT</name>
<evidence type="ECO:0000256" key="1">
    <source>
        <dbReference type="SAM" id="Phobius"/>
    </source>
</evidence>
<feature type="transmembrane region" description="Helical" evidence="1">
    <location>
        <begin position="629"/>
        <end position="645"/>
    </location>
</feature>
<dbReference type="KEGG" id="bbae:FRD01_14325"/>
<feature type="transmembrane region" description="Helical" evidence="1">
    <location>
        <begin position="678"/>
        <end position="696"/>
    </location>
</feature>
<dbReference type="InterPro" id="IPR050545">
    <property type="entry name" value="Mycobact_MmpL"/>
</dbReference>
<dbReference type="Proteomes" id="UP000321595">
    <property type="component" value="Chromosome"/>
</dbReference>
<accession>A0A5B8XTF3</accession>
<keyword evidence="1" id="KW-0812">Transmembrane</keyword>
<feature type="transmembrane region" description="Helical" evidence="1">
    <location>
        <begin position="408"/>
        <end position="428"/>
    </location>
</feature>
<dbReference type="GO" id="GO:0005886">
    <property type="term" value="C:plasma membrane"/>
    <property type="evidence" value="ECO:0007669"/>
    <property type="project" value="TreeGrafter"/>
</dbReference>
<protein>
    <recommendedName>
        <fullName evidence="4">Membrane transport protein MMPL domain-containing protein</fullName>
    </recommendedName>
</protein>
<gene>
    <name evidence="2" type="ORF">FRD01_14325</name>
</gene>
<keyword evidence="1" id="KW-1133">Transmembrane helix</keyword>
<proteinExistence type="predicted"/>
<reference evidence="2 3" key="1">
    <citation type="submission" date="2019-08" db="EMBL/GenBank/DDBJ databases">
        <authorList>
            <person name="Liang Q."/>
        </authorList>
    </citation>
    <scope>NUCLEOTIDE SEQUENCE [LARGE SCALE GENOMIC DNA]</scope>
    <source>
        <strain evidence="2 3">V1718</strain>
    </source>
</reference>
<dbReference type="AlphaFoldDB" id="A0A5B8XTF3"/>
<feature type="transmembrane region" description="Helical" evidence="1">
    <location>
        <begin position="358"/>
        <end position="381"/>
    </location>
</feature>
<dbReference type="SUPFAM" id="SSF82866">
    <property type="entry name" value="Multidrug efflux transporter AcrB transmembrane domain"/>
    <property type="match status" value="2"/>
</dbReference>
<keyword evidence="1" id="KW-0472">Membrane</keyword>
<dbReference type="EMBL" id="CP042467">
    <property type="protein sequence ID" value="QED28387.1"/>
    <property type="molecule type" value="Genomic_DNA"/>
</dbReference>
<dbReference type="PANTHER" id="PTHR33406:SF13">
    <property type="entry name" value="MEMBRANE PROTEIN YDFJ"/>
    <property type="match status" value="1"/>
</dbReference>